<accession>A0A8J2W9R0</accession>
<dbReference type="AlphaFoldDB" id="A0A8J2W9R0"/>
<organism evidence="4 5">
    <name type="scientific">Danaus chrysippus</name>
    <name type="common">African queen</name>
    <dbReference type="NCBI Taxonomy" id="151541"/>
    <lineage>
        <taxon>Eukaryota</taxon>
        <taxon>Metazoa</taxon>
        <taxon>Ecdysozoa</taxon>
        <taxon>Arthropoda</taxon>
        <taxon>Hexapoda</taxon>
        <taxon>Insecta</taxon>
        <taxon>Pterygota</taxon>
        <taxon>Neoptera</taxon>
        <taxon>Endopterygota</taxon>
        <taxon>Lepidoptera</taxon>
        <taxon>Glossata</taxon>
        <taxon>Ditrysia</taxon>
        <taxon>Papilionoidea</taxon>
        <taxon>Nymphalidae</taxon>
        <taxon>Danainae</taxon>
        <taxon>Danaini</taxon>
        <taxon>Danaina</taxon>
        <taxon>Danaus</taxon>
        <taxon>Anosia</taxon>
    </lineage>
</organism>
<dbReference type="Proteomes" id="UP000789524">
    <property type="component" value="Unassembled WGS sequence"/>
</dbReference>
<evidence type="ECO:0000256" key="3">
    <source>
        <dbReference type="ARBA" id="ARBA00060902"/>
    </source>
</evidence>
<evidence type="ECO:0000313" key="5">
    <source>
        <dbReference type="Proteomes" id="UP000789524"/>
    </source>
</evidence>
<comment type="caution">
    <text evidence="4">The sequence shown here is derived from an EMBL/GenBank/DDBJ whole genome shotgun (WGS) entry which is preliminary data.</text>
</comment>
<dbReference type="PANTHER" id="PTHR11008">
    <property type="entry name" value="PROTEIN TAKEOUT-LIKE PROTEIN"/>
    <property type="match status" value="1"/>
</dbReference>
<dbReference type="SMART" id="SM00700">
    <property type="entry name" value="JHBP"/>
    <property type="match status" value="2"/>
</dbReference>
<dbReference type="OrthoDB" id="7370369at2759"/>
<keyword evidence="1" id="KW-0732">Signal</keyword>
<dbReference type="GO" id="GO:0005615">
    <property type="term" value="C:extracellular space"/>
    <property type="evidence" value="ECO:0007669"/>
    <property type="project" value="TreeGrafter"/>
</dbReference>
<name>A0A8J2W9R0_9NEOP</name>
<dbReference type="EMBL" id="CAKASE010000074">
    <property type="protein sequence ID" value="CAG9576121.1"/>
    <property type="molecule type" value="Genomic_DNA"/>
</dbReference>
<proteinExistence type="inferred from homology"/>
<evidence type="ECO:0000256" key="2">
    <source>
        <dbReference type="ARBA" id="ARBA00023108"/>
    </source>
</evidence>
<evidence type="ECO:0000256" key="1">
    <source>
        <dbReference type="ARBA" id="ARBA00022729"/>
    </source>
</evidence>
<keyword evidence="5" id="KW-1185">Reference proteome</keyword>
<dbReference type="GO" id="GO:0007623">
    <property type="term" value="P:circadian rhythm"/>
    <property type="evidence" value="ECO:0007669"/>
    <property type="project" value="UniProtKB-ARBA"/>
</dbReference>
<sequence>MLYAGEIIKYGAFSFAYAVFDLFTATVSDDFPQCKRNDPELEKCILAAVEVVRPRLLNGIPELNVPTLEPFNVPTLKLDRTANNLRLKANIRNMKAVGGSKFKIEKFRLNLNNKYVAEIKLSIPKLIVTADYDVKGSRILTLDISGQGRFRSNITGITVVAKGNAKPITKDGVEYLQAEKAITKIRITHAQIVIDDTERPVAAKNPVCHYSDPNVAECIKRVAEQAKQLLAHGIPSFGIQPLEPLKIPSIRLRQHNMPQARFKYDAWLTDLTLNGLTNYTFNQLDVYPEDIKVNGNISLPRLVMGGEYVVIGEFQMLPVESTGKMSANFTDCSAALDAVGAKVHKRIVIKDANVKLRCTGPLKASLMEAHSTTSEMVGSFVCPREDKALGRCLRDALNSYIPQLVTGVPEFDVPPCEPLFIPTMTIEQSGGPFAVMSSYTDITVRGPSTMKVKSVNVDSSKNEIVAKLHIPELKLKGNYDLKGKLLMIPIEASGKFIAKYGNIDATVTIILGRRPRPGGVDALACQDLDVKFHAGHASVKLDNMLGGDGDLARALNKFLNDNWEQLSQEFQVPIEKALRDFFKPLADHSFGTLNADDIFLT</sequence>
<keyword evidence="2" id="KW-0090">Biological rhythms</keyword>
<evidence type="ECO:0000313" key="4">
    <source>
        <dbReference type="EMBL" id="CAG9576121.1"/>
    </source>
</evidence>
<dbReference type="InterPro" id="IPR010562">
    <property type="entry name" value="Haemolymph_juvenile_hormone-bd"/>
</dbReference>
<dbReference type="PANTHER" id="PTHR11008:SF39">
    <property type="entry name" value="CIRCADIAN CLOCK-CONTROLLED PROTEIN-LIKE PROTEIN"/>
    <property type="match status" value="1"/>
</dbReference>
<gene>
    <name evidence="4" type="ORF">DCHRY22_LOCUS11879</name>
</gene>
<dbReference type="InterPro" id="IPR038606">
    <property type="entry name" value="To_sf"/>
</dbReference>
<comment type="similarity">
    <text evidence="3">Belongs to the TO family.</text>
</comment>
<protein>
    <submittedName>
        <fullName evidence="4">(African queen) hypothetical protein</fullName>
    </submittedName>
</protein>
<dbReference type="Gene3D" id="3.15.10.30">
    <property type="entry name" value="Haemolymph juvenile hormone binding protein"/>
    <property type="match status" value="3"/>
</dbReference>
<dbReference type="FunFam" id="3.15.10.30:FF:000001">
    <property type="entry name" value="Takeout-like protein 1"/>
    <property type="match status" value="1"/>
</dbReference>
<dbReference type="Pfam" id="PF06585">
    <property type="entry name" value="JHBP"/>
    <property type="match status" value="3"/>
</dbReference>
<reference evidence="4" key="1">
    <citation type="submission" date="2021-09" db="EMBL/GenBank/DDBJ databases">
        <authorList>
            <person name="Martin H S."/>
        </authorList>
    </citation>
    <scope>NUCLEOTIDE SEQUENCE</scope>
</reference>